<proteinExistence type="predicted"/>
<name>A0A1D1VLV6_RAMVA</name>
<dbReference type="OrthoDB" id="417678at2759"/>
<evidence type="ECO:0000313" key="2">
    <source>
        <dbReference type="Proteomes" id="UP000186922"/>
    </source>
</evidence>
<accession>A0A1D1VLV6</accession>
<dbReference type="EMBL" id="BDGG01000008">
    <property type="protein sequence ID" value="GAV02592.1"/>
    <property type="molecule type" value="Genomic_DNA"/>
</dbReference>
<reference evidence="1 2" key="1">
    <citation type="journal article" date="2016" name="Nat. Commun.">
        <title>Extremotolerant tardigrade genome and improved radiotolerance of human cultured cells by tardigrade-unique protein.</title>
        <authorList>
            <person name="Hashimoto T."/>
            <person name="Horikawa D.D."/>
            <person name="Saito Y."/>
            <person name="Kuwahara H."/>
            <person name="Kozuka-Hata H."/>
            <person name="Shin-I T."/>
            <person name="Minakuchi Y."/>
            <person name="Ohishi K."/>
            <person name="Motoyama A."/>
            <person name="Aizu T."/>
            <person name="Enomoto A."/>
            <person name="Kondo K."/>
            <person name="Tanaka S."/>
            <person name="Hara Y."/>
            <person name="Koshikawa S."/>
            <person name="Sagara H."/>
            <person name="Miura T."/>
            <person name="Yokobori S."/>
            <person name="Miyagawa K."/>
            <person name="Suzuki Y."/>
            <person name="Kubo T."/>
            <person name="Oyama M."/>
            <person name="Kohara Y."/>
            <person name="Fujiyama A."/>
            <person name="Arakawa K."/>
            <person name="Katayama T."/>
            <person name="Toyoda A."/>
            <person name="Kunieda T."/>
        </authorList>
    </citation>
    <scope>NUCLEOTIDE SEQUENCE [LARGE SCALE GENOMIC DNA]</scope>
    <source>
        <strain evidence="1 2">YOKOZUNA-1</strain>
    </source>
</reference>
<dbReference type="AlphaFoldDB" id="A0A1D1VLV6"/>
<dbReference type="Proteomes" id="UP000186922">
    <property type="component" value="Unassembled WGS sequence"/>
</dbReference>
<dbReference type="Pfam" id="PF05186">
    <property type="entry name" value="Dpy-30"/>
    <property type="match status" value="1"/>
</dbReference>
<keyword evidence="2" id="KW-1185">Reference proteome</keyword>
<evidence type="ECO:0000313" key="1">
    <source>
        <dbReference type="EMBL" id="GAV02592.1"/>
    </source>
</evidence>
<organism evidence="1 2">
    <name type="scientific">Ramazzottius varieornatus</name>
    <name type="common">Water bear</name>
    <name type="synonym">Tardigrade</name>
    <dbReference type="NCBI Taxonomy" id="947166"/>
    <lineage>
        <taxon>Eukaryota</taxon>
        <taxon>Metazoa</taxon>
        <taxon>Ecdysozoa</taxon>
        <taxon>Tardigrada</taxon>
        <taxon>Eutardigrada</taxon>
        <taxon>Parachela</taxon>
        <taxon>Hypsibioidea</taxon>
        <taxon>Ramazzottiidae</taxon>
        <taxon>Ramazzottius</taxon>
    </lineage>
</organism>
<dbReference type="InterPro" id="IPR007858">
    <property type="entry name" value="Dpy-30_motif"/>
</dbReference>
<sequence>MDLQEPAFSFSKRLARGLFVDEDSTIVNAQPIRASAEDLRLLEGMAFLDATVGAVLLIGLRQLVKLRPARPREWLAFYLLSRKGPEEDDSINIVKRQ</sequence>
<comment type="caution">
    <text evidence="1">The sequence shown here is derived from an EMBL/GenBank/DDBJ whole genome shotgun (WGS) entry which is preliminary data.</text>
</comment>
<gene>
    <name evidence="1" type="primary">RvY_13136-1</name>
    <name evidence="1" type="synonym">RvY_13136.1</name>
    <name evidence="1" type="ORF">RvY_13136</name>
</gene>
<protein>
    <submittedName>
        <fullName evidence="1">Uncharacterized protein</fullName>
    </submittedName>
</protein>
<dbReference type="Gene3D" id="1.20.890.10">
    <property type="entry name" value="cAMP-dependent protein kinase regulatory subunit, dimerization-anchoring domain"/>
    <property type="match status" value="1"/>
</dbReference>